<gene>
    <name evidence="3" type="ORF">FWK35_00011946</name>
</gene>
<keyword evidence="4" id="KW-1185">Reference proteome</keyword>
<organism evidence="3 4">
    <name type="scientific">Aphis craccivora</name>
    <name type="common">Cowpea aphid</name>
    <dbReference type="NCBI Taxonomy" id="307492"/>
    <lineage>
        <taxon>Eukaryota</taxon>
        <taxon>Metazoa</taxon>
        <taxon>Ecdysozoa</taxon>
        <taxon>Arthropoda</taxon>
        <taxon>Hexapoda</taxon>
        <taxon>Insecta</taxon>
        <taxon>Pterygota</taxon>
        <taxon>Neoptera</taxon>
        <taxon>Paraneoptera</taxon>
        <taxon>Hemiptera</taxon>
        <taxon>Sternorrhyncha</taxon>
        <taxon>Aphidomorpha</taxon>
        <taxon>Aphidoidea</taxon>
        <taxon>Aphididae</taxon>
        <taxon>Aphidini</taxon>
        <taxon>Aphis</taxon>
        <taxon>Aphis</taxon>
    </lineage>
</organism>
<dbReference type="SMART" id="SM00474">
    <property type="entry name" value="35EXOc"/>
    <property type="match status" value="1"/>
</dbReference>
<dbReference type="GO" id="GO:0003676">
    <property type="term" value="F:nucleic acid binding"/>
    <property type="evidence" value="ECO:0007669"/>
    <property type="project" value="InterPro"/>
</dbReference>
<comment type="caution">
    <text evidence="3">The sequence shown here is derived from an EMBL/GenBank/DDBJ whole genome shotgun (WGS) entry which is preliminary data.</text>
</comment>
<dbReference type="GO" id="GO:0006139">
    <property type="term" value="P:nucleobase-containing compound metabolic process"/>
    <property type="evidence" value="ECO:0007669"/>
    <property type="project" value="InterPro"/>
</dbReference>
<accession>A0A6G0YWS1</accession>
<evidence type="ECO:0000313" key="3">
    <source>
        <dbReference type="EMBL" id="KAF0762551.1"/>
    </source>
</evidence>
<dbReference type="GO" id="GO:0008408">
    <property type="term" value="F:3'-5' exonuclease activity"/>
    <property type="evidence" value="ECO:0007669"/>
    <property type="project" value="InterPro"/>
</dbReference>
<dbReference type="SUPFAM" id="SSF53098">
    <property type="entry name" value="Ribonuclease H-like"/>
    <property type="match status" value="1"/>
</dbReference>
<evidence type="ECO:0000259" key="2">
    <source>
        <dbReference type="SMART" id="SM00474"/>
    </source>
</evidence>
<dbReference type="PANTHER" id="PTHR46814">
    <property type="entry name" value="EGALITARIAN, ISOFORM B"/>
    <property type="match status" value="1"/>
</dbReference>
<dbReference type="EMBL" id="VUJU01002112">
    <property type="protein sequence ID" value="KAF0762551.1"/>
    <property type="molecule type" value="Genomic_DNA"/>
</dbReference>
<proteinExistence type="predicted"/>
<protein>
    <submittedName>
        <fullName evidence="3">Egalitarian protein</fullName>
    </submittedName>
</protein>
<feature type="region of interest" description="Disordered" evidence="1">
    <location>
        <begin position="656"/>
        <end position="683"/>
    </location>
</feature>
<dbReference type="Gene3D" id="3.30.420.10">
    <property type="entry name" value="Ribonuclease H-like superfamily/Ribonuclease H"/>
    <property type="match status" value="1"/>
</dbReference>
<evidence type="ECO:0000256" key="1">
    <source>
        <dbReference type="SAM" id="MobiDB-lite"/>
    </source>
</evidence>
<dbReference type="InterPro" id="IPR002562">
    <property type="entry name" value="3'-5'_exonuclease_dom"/>
</dbReference>
<dbReference type="Pfam" id="PF01612">
    <property type="entry name" value="DNA_pol_A_exo1"/>
    <property type="match status" value="1"/>
</dbReference>
<dbReference type="Pfam" id="PF23713">
    <property type="entry name" value="WHD_Egal"/>
    <property type="match status" value="3"/>
</dbReference>
<name>A0A6G0YWS1_APHCR</name>
<evidence type="ECO:0000313" key="4">
    <source>
        <dbReference type="Proteomes" id="UP000478052"/>
    </source>
</evidence>
<dbReference type="InterPro" id="IPR012337">
    <property type="entry name" value="RNaseH-like_sf"/>
</dbReference>
<reference evidence="3 4" key="1">
    <citation type="submission" date="2019-08" db="EMBL/GenBank/DDBJ databases">
        <title>Whole genome of Aphis craccivora.</title>
        <authorList>
            <person name="Voronova N.V."/>
            <person name="Shulinski R.S."/>
            <person name="Bandarenka Y.V."/>
            <person name="Zhorov D.G."/>
            <person name="Warner D."/>
        </authorList>
    </citation>
    <scope>NUCLEOTIDE SEQUENCE [LARGE SCALE GENOMIC DNA]</scope>
    <source>
        <strain evidence="3">180601</strain>
        <tissue evidence="3">Whole Body</tissue>
    </source>
</reference>
<feature type="domain" description="3'-5' exonuclease" evidence="2">
    <location>
        <begin position="330"/>
        <end position="545"/>
    </location>
</feature>
<dbReference type="AlphaFoldDB" id="A0A6G0YWS1"/>
<dbReference type="InterPro" id="IPR056589">
    <property type="entry name" value="WH_Egal-1"/>
</dbReference>
<dbReference type="OrthoDB" id="26838at2759"/>
<dbReference type="Proteomes" id="UP000478052">
    <property type="component" value="Unassembled WGS sequence"/>
</dbReference>
<sequence>MDSSEYESVRNQTLLFFFEKLVDKGTPRSLHDLSCQFGSKGFTKEMRQIAGGSQSGLKKFLSQHPSLFTLDGDLVAASQIVAPVQSDTNYNHKAVNYFKDKLLKYGVGTEVPIRCLLGHRSQAPPEIRLISGLHIKEFRDFLLKYPDVFTVGEDTIILTEYAGLERKMYDDSDQREVKIDPEITKRLLTFCVQCLECKGPMLTDQMFHSISLRFTENTWSPIFKTPSDLFTFLKMHPDQFNTQSNLITLAKNEPKPEVKIARIPIEVVPLTPPMSPPLPKPIPNNNQSLKQRINNLVMKTIAENTERNSKTPNGYDDSDAWKGKMLNNIKAIITNTKECSNIVDRILARKLPIGIDFEGVCIGASGQLSLMQVVTEDGLCFIFDLIACPQLVKSGGLQNLLESEEILKKEILPRDIKCSEKRICTSHSKAAPLVINDCRNESLNLYNQFGIAMKNVFDIQAAIAIIQFQETGQPVYKAKNFSLNAICEKYGLPINSSKDQLRTLNKKDQRYWLRRPLSKDMLAYAASDVLTLMPKLYKIISAQIHPSNIKLLEELCEEQAFLYIVPDNVQKRKHQRKIDNELQVLKEKLSSDNGKNVVLSNRELRLLRHLELTDEDKEKLKGSMKVAKKLEKMEGKNIKYNGEECDSNEFLSLDSNISGKSTSSDNSASGEFQSIVSDQPPSLTESMQMMDDVLSDKLMDRLEKIERLESLLTMAMDAEPDQTDSLDTSPMSCKCTCHLFATDTVDMSTQTEPL</sequence>
<dbReference type="PANTHER" id="PTHR46814:SF1">
    <property type="entry name" value="EGALITARIAN, ISOFORM B"/>
    <property type="match status" value="1"/>
</dbReference>
<dbReference type="InterPro" id="IPR036397">
    <property type="entry name" value="RNaseH_sf"/>
</dbReference>